<dbReference type="EMBL" id="PEDL01000012">
    <property type="protein sequence ID" value="PHV70265.1"/>
    <property type="molecule type" value="Genomic_DNA"/>
</dbReference>
<name>A0AC61DBG4_9FIRM</name>
<accession>A0AC61DBG4</accession>
<evidence type="ECO:0000313" key="2">
    <source>
        <dbReference type="Proteomes" id="UP000224460"/>
    </source>
</evidence>
<sequence>MVWRSYMIQQWGNSRERNGVERRESPRYACNIPAVLRKGKTRHQCTITNISMGGVEIRLDHKVKVEEFIVDFKLNDMVLSIYCEAVAIRENENSELILHTKFLIIPTEVRKYFTDLLVASEIKFRPILNANNVLRIK</sequence>
<keyword evidence="2" id="KW-1185">Reference proteome</keyword>
<organism evidence="1 2">
    <name type="scientific">Sporanaerobium hydrogeniformans</name>
    <dbReference type="NCBI Taxonomy" id="3072179"/>
    <lineage>
        <taxon>Bacteria</taxon>
        <taxon>Bacillati</taxon>
        <taxon>Bacillota</taxon>
        <taxon>Clostridia</taxon>
        <taxon>Lachnospirales</taxon>
        <taxon>Lachnospiraceae</taxon>
        <taxon>Sporanaerobium</taxon>
    </lineage>
</organism>
<gene>
    <name evidence="1" type="ORF">CS063_11390</name>
</gene>
<evidence type="ECO:0000313" key="1">
    <source>
        <dbReference type="EMBL" id="PHV70265.1"/>
    </source>
</evidence>
<dbReference type="Proteomes" id="UP000224460">
    <property type="component" value="Unassembled WGS sequence"/>
</dbReference>
<protein>
    <submittedName>
        <fullName evidence="1">Uncharacterized protein</fullName>
    </submittedName>
</protein>
<comment type="caution">
    <text evidence="1">The sequence shown here is derived from an EMBL/GenBank/DDBJ whole genome shotgun (WGS) entry which is preliminary data.</text>
</comment>
<reference evidence="1" key="1">
    <citation type="submission" date="2017-10" db="EMBL/GenBank/DDBJ databases">
        <title>Genome sequence of cellulolytic Lachnospiraceae bacterium XHS1971 isolated from hotspring sediment.</title>
        <authorList>
            <person name="Vasudevan G."/>
            <person name="Joshi A.J."/>
            <person name="Hivarkar S."/>
            <person name="Lanjekar V.B."/>
            <person name="Dhakephalkar P.K."/>
            <person name="Dagar S."/>
        </authorList>
    </citation>
    <scope>NUCLEOTIDE SEQUENCE</scope>
    <source>
        <strain evidence="1">XHS1971</strain>
    </source>
</reference>
<proteinExistence type="predicted"/>